<name>A0ABU1QKZ3_9BACL</name>
<keyword evidence="2" id="KW-1185">Reference proteome</keyword>
<dbReference type="EMBL" id="JAVDUG010000004">
    <property type="protein sequence ID" value="MDR6779495.1"/>
    <property type="molecule type" value="Genomic_DNA"/>
</dbReference>
<comment type="caution">
    <text evidence="1">The sequence shown here is derived from an EMBL/GenBank/DDBJ whole genome shotgun (WGS) entry which is preliminary data.</text>
</comment>
<protein>
    <submittedName>
        <fullName evidence="1">Uncharacterized protein</fullName>
    </submittedName>
</protein>
<reference evidence="1 2" key="1">
    <citation type="submission" date="2023-07" db="EMBL/GenBank/DDBJ databases">
        <title>Sorghum-associated microbial communities from plants grown in Nebraska, USA.</title>
        <authorList>
            <person name="Schachtman D."/>
        </authorList>
    </citation>
    <scope>NUCLEOTIDE SEQUENCE [LARGE SCALE GENOMIC DNA]</scope>
    <source>
        <strain evidence="1 2">BE143</strain>
    </source>
</reference>
<dbReference type="RefSeq" id="WP_310168737.1">
    <property type="nucleotide sequence ID" value="NZ_JAVDUG010000004.1"/>
</dbReference>
<organism evidence="1 2">
    <name type="scientific">Paenibacillus peoriae</name>
    <dbReference type="NCBI Taxonomy" id="59893"/>
    <lineage>
        <taxon>Bacteria</taxon>
        <taxon>Bacillati</taxon>
        <taxon>Bacillota</taxon>
        <taxon>Bacilli</taxon>
        <taxon>Bacillales</taxon>
        <taxon>Paenibacillaceae</taxon>
        <taxon>Paenibacillus</taxon>
    </lineage>
</organism>
<evidence type="ECO:0000313" key="1">
    <source>
        <dbReference type="EMBL" id="MDR6779495.1"/>
    </source>
</evidence>
<accession>A0ABU1QKZ3</accession>
<proteinExistence type="predicted"/>
<sequence>MTKTAKQVVEVVEKKKNLKSSRVNVFGLTHTYDVEPRIVYVEAPYSVETFEVICAYIQYECAEIEQSFSMDQEDVIKVLEQFYECKAIKKQINAHYGVDLYENWEIYCGLADRVQSVKLLKRNGLTELLNKFVEGFYQAKPEWRPIQEEDK</sequence>
<dbReference type="Proteomes" id="UP001266807">
    <property type="component" value="Unassembled WGS sequence"/>
</dbReference>
<evidence type="ECO:0000313" key="2">
    <source>
        <dbReference type="Proteomes" id="UP001266807"/>
    </source>
</evidence>
<gene>
    <name evidence="1" type="ORF">J2W98_003775</name>
</gene>